<keyword evidence="5" id="KW-1185">Reference proteome</keyword>
<protein>
    <submittedName>
        <fullName evidence="4">NUDIX domain-containing protein</fullName>
    </submittedName>
</protein>
<dbReference type="Proteomes" id="UP000273001">
    <property type="component" value="Chromosome"/>
</dbReference>
<dbReference type="Gene3D" id="3.90.79.10">
    <property type="entry name" value="Nucleoside Triphosphate Pyrophosphohydrolase"/>
    <property type="match status" value="1"/>
</dbReference>
<evidence type="ECO:0000313" key="5">
    <source>
        <dbReference type="Proteomes" id="UP000273001"/>
    </source>
</evidence>
<dbReference type="InterPro" id="IPR015797">
    <property type="entry name" value="NUDIX_hydrolase-like_dom_sf"/>
</dbReference>
<dbReference type="RefSeq" id="WP_119836843.1">
    <property type="nucleotide sequence ID" value="NZ_CP032514.1"/>
</dbReference>
<dbReference type="PROSITE" id="PS51462">
    <property type="entry name" value="NUDIX"/>
    <property type="match status" value="1"/>
</dbReference>
<evidence type="ECO:0000256" key="2">
    <source>
        <dbReference type="ARBA" id="ARBA00022801"/>
    </source>
</evidence>
<dbReference type="InterPro" id="IPR000086">
    <property type="entry name" value="NUDIX_hydrolase_dom"/>
</dbReference>
<proteinExistence type="predicted"/>
<dbReference type="SUPFAM" id="SSF55811">
    <property type="entry name" value="Nudix"/>
    <property type="match status" value="1"/>
</dbReference>
<dbReference type="Pfam" id="PF00293">
    <property type="entry name" value="NUDIX"/>
    <property type="match status" value="1"/>
</dbReference>
<evidence type="ECO:0000313" key="4">
    <source>
        <dbReference type="EMBL" id="AYD90331.1"/>
    </source>
</evidence>
<keyword evidence="2" id="KW-0378">Hydrolase</keyword>
<dbReference type="PANTHER" id="PTHR43046">
    <property type="entry name" value="GDP-MANNOSE MANNOSYL HYDROLASE"/>
    <property type="match status" value="1"/>
</dbReference>
<sequence>MPAQTPQTPPALSLVPAAYVLLLRQAPAGRAGVRSPTAGPSGLLGGQGAQASCTQVLLQLRQHTGYMDGYWACGVAGHVEPGESVLETAVREAKEEVGVVVAHTDLEPLTTVHRSNDVAGPGLEQRVDFFFALHRWEGRPRVREPARTAALDWFALTSLPRAVPEHERHVLRLLADALDRGQRVPPVTTFGFDPGQETARYGTARPH</sequence>
<accession>A0ABM6Z5F4</accession>
<dbReference type="EMBL" id="CP032514">
    <property type="protein sequence ID" value="AYD90331.1"/>
    <property type="molecule type" value="Genomic_DNA"/>
</dbReference>
<comment type="cofactor">
    <cofactor evidence="1">
        <name>Mg(2+)</name>
        <dbReference type="ChEBI" id="CHEBI:18420"/>
    </cofactor>
</comment>
<gene>
    <name evidence="4" type="ORF">D5R93_10555</name>
</gene>
<dbReference type="InterPro" id="IPR020084">
    <property type="entry name" value="NUDIX_hydrolase_CS"/>
</dbReference>
<dbReference type="PROSITE" id="PS00893">
    <property type="entry name" value="NUDIX_BOX"/>
    <property type="match status" value="1"/>
</dbReference>
<feature type="domain" description="Nudix hydrolase" evidence="3">
    <location>
        <begin position="13"/>
        <end position="176"/>
    </location>
</feature>
<evidence type="ECO:0000256" key="1">
    <source>
        <dbReference type="ARBA" id="ARBA00001946"/>
    </source>
</evidence>
<reference evidence="4 5" key="1">
    <citation type="submission" date="2018-09" db="EMBL/GenBank/DDBJ databases">
        <authorList>
            <person name="Li J."/>
        </authorList>
    </citation>
    <scope>NUCLEOTIDE SEQUENCE [LARGE SCALE GENOMIC DNA]</scope>
    <source>
        <strain evidence="4 5">2129</strain>
    </source>
</reference>
<dbReference type="PANTHER" id="PTHR43046:SF16">
    <property type="entry name" value="ADP-RIBOSE PYROPHOSPHATASE YJHB-RELATED"/>
    <property type="match status" value="1"/>
</dbReference>
<organism evidence="4 5">
    <name type="scientific">Actinomyces lilanjuaniae</name>
    <dbReference type="NCBI Taxonomy" id="2321394"/>
    <lineage>
        <taxon>Bacteria</taxon>
        <taxon>Bacillati</taxon>
        <taxon>Actinomycetota</taxon>
        <taxon>Actinomycetes</taxon>
        <taxon>Actinomycetales</taxon>
        <taxon>Actinomycetaceae</taxon>
        <taxon>Actinomyces</taxon>
    </lineage>
</organism>
<name>A0ABM6Z5F4_9ACTO</name>
<evidence type="ECO:0000259" key="3">
    <source>
        <dbReference type="PROSITE" id="PS51462"/>
    </source>
</evidence>